<evidence type="ECO:0000256" key="9">
    <source>
        <dbReference type="ARBA" id="ARBA00022840"/>
    </source>
</evidence>
<feature type="domain" description="Helicase C-terminal" evidence="15">
    <location>
        <begin position="861"/>
        <end position="1027"/>
    </location>
</feature>
<sequence>MSEPNSKRKIDIVDLTGDDDVSTASAPAAKAPRRYPPSFSPSPQSQYSSSLGWKKSTYQKSRQYPTASSVSQNKTKPPAQSLASASQGSRQYPPSFSTPSYRHPNELPTPPSSSQTYSSNQGRNASFGSSQIYRSSPASPYNSRTHSKSDRDGWLASTQEQEADIAREIDLTEDFDDDVYENYQLYGILNTKIVGCRFYNGQATVGEYVKVRREPSNPYDTNAIRIDNVRRDQIGHIGRVVAGKLAPFMDSGSLLVEGALTGPKDYYECPIGLKLFGTSDPVAGAALRQQMQDLRLPINEFTRNEKERKKRAQDMEKQKKAREKAAVAMMKNGGTVFENNGSGKYINRGQGTVVGLQHGHPSDMNQLLEGTATFNPREVENVVKQLGVGEDVLAKLPMADQPKTLSTKLLPYQRQGLQWMLDHESPKLPQSNGVVQLWKKSGSNWSNIATNFSITTQPELASGGLLADDMGLGKTIQIISLIMADPHKNGSPTLIISPLSVMSNWKHQTEHHVKTKYAPRVLVYHGQANKYLKPAKLKEHDIVITTYQTMTQELYPYGQLTAEPTPTKDGLFSIKWRRLVLDEGHQIRNPKAKMSQAACALEAESRWILTGTPIVNNLKDLFSHVKFLRLSGGLAEFDVFNSALIRPLKYNDQHARTLLQALMSTMCLRRMKDMKFVDIKLPEISFHKYVVKFLPHEQERYDAFKNEALGMVEAVKAQSGDNTMTHLLEVLLRLRQTCNHWKMCDEERVKKLLSLVDENKIVDVMNPANRKALQDLLQVRIDSQDECPVCLDSLQDSVVTACAHSFCRDCISRVIETQRKCPLCRADLSADSLVEPSAGMGEDEEADVDIDPDTTSSKIEALVQVLKAAEGDATVKTVVFSQWTSFLDLVQVQLTKHGLNFTRLDGKMTSTARDVAIESLNTDDSCKIMLASLSVCSVGLNLVAANQVILADSWWAPAIEDQAVDRVHRLGQTRKCKVVRLVVEGTIEDEVLEIQAKKRQLASEAFGEKDGARKRKEQRAGTLRDIERMLAGREAPATTYS</sequence>
<evidence type="ECO:0000256" key="3">
    <source>
        <dbReference type="ARBA" id="ARBA00022723"/>
    </source>
</evidence>
<dbReference type="SMART" id="SM00910">
    <property type="entry name" value="HIRAN"/>
    <property type="match status" value="1"/>
</dbReference>
<evidence type="ECO:0000259" key="14">
    <source>
        <dbReference type="PROSITE" id="PS51192"/>
    </source>
</evidence>
<dbReference type="GO" id="GO:0005524">
    <property type="term" value="F:ATP binding"/>
    <property type="evidence" value="ECO:0007669"/>
    <property type="project" value="UniProtKB-KW"/>
</dbReference>
<protein>
    <submittedName>
        <fullName evidence="16">Uncharacterized protein</fullName>
    </submittedName>
</protein>
<dbReference type="SUPFAM" id="SSF57850">
    <property type="entry name" value="RING/U-box"/>
    <property type="match status" value="1"/>
</dbReference>
<dbReference type="Gene3D" id="3.40.50.10810">
    <property type="entry name" value="Tandem AAA-ATPase domain"/>
    <property type="match status" value="1"/>
</dbReference>
<feature type="domain" description="Helicase ATP-binding" evidence="14">
    <location>
        <begin position="455"/>
        <end position="631"/>
    </location>
</feature>
<evidence type="ECO:0000256" key="10">
    <source>
        <dbReference type="ARBA" id="ARBA00023242"/>
    </source>
</evidence>
<dbReference type="SMART" id="SM00490">
    <property type="entry name" value="HELICc"/>
    <property type="match status" value="1"/>
</dbReference>
<dbReference type="Pfam" id="PF00176">
    <property type="entry name" value="SNF2-rel_dom"/>
    <property type="match status" value="1"/>
</dbReference>
<evidence type="ECO:0000259" key="13">
    <source>
        <dbReference type="PROSITE" id="PS50089"/>
    </source>
</evidence>
<dbReference type="PROSITE" id="PS00518">
    <property type="entry name" value="ZF_RING_1"/>
    <property type="match status" value="1"/>
</dbReference>
<evidence type="ECO:0000256" key="11">
    <source>
        <dbReference type="PROSITE-ProRule" id="PRU00175"/>
    </source>
</evidence>
<dbReference type="InterPro" id="IPR017907">
    <property type="entry name" value="Znf_RING_CS"/>
</dbReference>
<evidence type="ECO:0000313" key="17">
    <source>
        <dbReference type="Proteomes" id="UP001358417"/>
    </source>
</evidence>
<dbReference type="GO" id="GO:0008270">
    <property type="term" value="F:zinc ion binding"/>
    <property type="evidence" value="ECO:0007669"/>
    <property type="project" value="UniProtKB-KW"/>
</dbReference>
<dbReference type="GeneID" id="89976521"/>
<dbReference type="InterPro" id="IPR013083">
    <property type="entry name" value="Znf_RING/FYVE/PHD"/>
</dbReference>
<dbReference type="InterPro" id="IPR038718">
    <property type="entry name" value="SNF2-like_sf"/>
</dbReference>
<keyword evidence="3" id="KW-0479">Metal-binding</keyword>
<dbReference type="InterPro" id="IPR014905">
    <property type="entry name" value="HIRAN"/>
</dbReference>
<dbReference type="GO" id="GO:0004386">
    <property type="term" value="F:helicase activity"/>
    <property type="evidence" value="ECO:0007669"/>
    <property type="project" value="UniProtKB-KW"/>
</dbReference>
<dbReference type="PANTHER" id="PTHR45626:SF11">
    <property type="entry name" value="FAMILY HELICASE, PUTATIVE (AFU_ORTHOLOGUE AFUA_5G06590)-RELATED"/>
    <property type="match status" value="1"/>
</dbReference>
<gene>
    <name evidence="16" type="ORF">LTR84_008358</name>
</gene>
<dbReference type="InterPro" id="IPR014001">
    <property type="entry name" value="Helicase_ATP-bd"/>
</dbReference>
<dbReference type="Gene3D" id="3.40.50.300">
    <property type="entry name" value="P-loop containing nucleotide triphosphate hydrolases"/>
    <property type="match status" value="1"/>
</dbReference>
<keyword evidence="7" id="KW-0347">Helicase</keyword>
<evidence type="ECO:0000313" key="16">
    <source>
        <dbReference type="EMBL" id="KAK5046215.1"/>
    </source>
</evidence>
<feature type="domain" description="RING-type" evidence="13">
    <location>
        <begin position="787"/>
        <end position="825"/>
    </location>
</feature>
<evidence type="ECO:0000259" key="15">
    <source>
        <dbReference type="PROSITE" id="PS51194"/>
    </source>
</evidence>
<evidence type="ECO:0000256" key="5">
    <source>
        <dbReference type="ARBA" id="ARBA00022771"/>
    </source>
</evidence>
<evidence type="ECO:0000256" key="4">
    <source>
        <dbReference type="ARBA" id="ARBA00022741"/>
    </source>
</evidence>
<dbReference type="SMART" id="SM00184">
    <property type="entry name" value="RING"/>
    <property type="match status" value="1"/>
</dbReference>
<dbReference type="Pfam" id="PF13923">
    <property type="entry name" value="zf-C3HC4_2"/>
    <property type="match status" value="1"/>
</dbReference>
<dbReference type="InterPro" id="IPR000330">
    <property type="entry name" value="SNF2_N"/>
</dbReference>
<dbReference type="PROSITE" id="PS50089">
    <property type="entry name" value="ZF_RING_2"/>
    <property type="match status" value="1"/>
</dbReference>
<dbReference type="InterPro" id="IPR050628">
    <property type="entry name" value="SNF2_RAD54_helicase_TF"/>
</dbReference>
<keyword evidence="5 11" id="KW-0863">Zinc-finger</keyword>
<comment type="caution">
    <text evidence="16">The sequence shown here is derived from an EMBL/GenBank/DDBJ whole genome shotgun (WGS) entry which is preliminary data.</text>
</comment>
<dbReference type="GO" id="GO:0006281">
    <property type="term" value="P:DNA repair"/>
    <property type="evidence" value="ECO:0007669"/>
    <property type="project" value="TreeGrafter"/>
</dbReference>
<dbReference type="InterPro" id="IPR027417">
    <property type="entry name" value="P-loop_NTPase"/>
</dbReference>
<evidence type="ECO:0000256" key="7">
    <source>
        <dbReference type="ARBA" id="ARBA00022806"/>
    </source>
</evidence>
<feature type="compositionally biased region" description="Basic and acidic residues" evidence="12">
    <location>
        <begin position="1"/>
        <end position="12"/>
    </location>
</feature>
<comment type="similarity">
    <text evidence="2">Belongs to the SNF2/RAD54 helicase family.</text>
</comment>
<dbReference type="Gene3D" id="3.30.70.2330">
    <property type="match status" value="1"/>
</dbReference>
<feature type="region of interest" description="Disordered" evidence="12">
    <location>
        <begin position="1"/>
        <end position="159"/>
    </location>
</feature>
<dbReference type="InterPro" id="IPR049730">
    <property type="entry name" value="SNF2/RAD54-like_C"/>
</dbReference>
<evidence type="ECO:0000256" key="2">
    <source>
        <dbReference type="ARBA" id="ARBA00007025"/>
    </source>
</evidence>
<dbReference type="Gene3D" id="3.30.40.10">
    <property type="entry name" value="Zinc/RING finger domain, C3HC4 (zinc finger)"/>
    <property type="match status" value="1"/>
</dbReference>
<dbReference type="EMBL" id="JAVRRD010000031">
    <property type="protein sequence ID" value="KAK5046215.1"/>
    <property type="molecule type" value="Genomic_DNA"/>
</dbReference>
<reference evidence="16 17" key="1">
    <citation type="submission" date="2023-08" db="EMBL/GenBank/DDBJ databases">
        <title>Black Yeasts Isolated from many extreme environments.</title>
        <authorList>
            <person name="Coleine C."/>
            <person name="Stajich J.E."/>
            <person name="Selbmann L."/>
        </authorList>
    </citation>
    <scope>NUCLEOTIDE SEQUENCE [LARGE SCALE GENOMIC DNA]</scope>
    <source>
        <strain evidence="16 17">CCFEE 5792</strain>
    </source>
</reference>
<dbReference type="AlphaFoldDB" id="A0AAV9MZ34"/>
<dbReference type="InterPro" id="IPR001841">
    <property type="entry name" value="Znf_RING"/>
</dbReference>
<dbReference type="InterPro" id="IPR001650">
    <property type="entry name" value="Helicase_C-like"/>
</dbReference>
<dbReference type="GO" id="GO:0005634">
    <property type="term" value="C:nucleus"/>
    <property type="evidence" value="ECO:0007669"/>
    <property type="project" value="UniProtKB-SubCell"/>
</dbReference>
<organism evidence="16 17">
    <name type="scientific">Exophiala bonariae</name>
    <dbReference type="NCBI Taxonomy" id="1690606"/>
    <lineage>
        <taxon>Eukaryota</taxon>
        <taxon>Fungi</taxon>
        <taxon>Dikarya</taxon>
        <taxon>Ascomycota</taxon>
        <taxon>Pezizomycotina</taxon>
        <taxon>Eurotiomycetes</taxon>
        <taxon>Chaetothyriomycetidae</taxon>
        <taxon>Chaetothyriales</taxon>
        <taxon>Herpotrichiellaceae</taxon>
        <taxon>Exophiala</taxon>
    </lineage>
</organism>
<keyword evidence="4" id="KW-0547">Nucleotide-binding</keyword>
<dbReference type="GO" id="GO:0016818">
    <property type="term" value="F:hydrolase activity, acting on acid anhydrides, in phosphorus-containing anhydrides"/>
    <property type="evidence" value="ECO:0007669"/>
    <property type="project" value="InterPro"/>
</dbReference>
<feature type="compositionally biased region" description="Polar residues" evidence="12">
    <location>
        <begin position="120"/>
        <end position="144"/>
    </location>
</feature>
<dbReference type="PROSITE" id="PS51192">
    <property type="entry name" value="HELICASE_ATP_BIND_1"/>
    <property type="match status" value="1"/>
</dbReference>
<evidence type="ECO:0000256" key="1">
    <source>
        <dbReference type="ARBA" id="ARBA00004123"/>
    </source>
</evidence>
<dbReference type="PANTHER" id="PTHR45626">
    <property type="entry name" value="TRANSCRIPTION TERMINATION FACTOR 2-RELATED"/>
    <property type="match status" value="1"/>
</dbReference>
<proteinExistence type="inferred from homology"/>
<accession>A0AAV9MZ34</accession>
<dbReference type="Proteomes" id="UP001358417">
    <property type="component" value="Unassembled WGS sequence"/>
</dbReference>
<evidence type="ECO:0000256" key="12">
    <source>
        <dbReference type="SAM" id="MobiDB-lite"/>
    </source>
</evidence>
<name>A0AAV9MZ34_9EURO</name>
<evidence type="ECO:0000256" key="8">
    <source>
        <dbReference type="ARBA" id="ARBA00022833"/>
    </source>
</evidence>
<comment type="subcellular location">
    <subcellularLocation>
        <location evidence="1">Nucleus</location>
    </subcellularLocation>
</comment>
<dbReference type="GO" id="GO:0008094">
    <property type="term" value="F:ATP-dependent activity, acting on DNA"/>
    <property type="evidence" value="ECO:0007669"/>
    <property type="project" value="TreeGrafter"/>
</dbReference>
<keyword evidence="6" id="KW-0378">Hydrolase</keyword>
<keyword evidence="8" id="KW-0862">Zinc</keyword>
<feature type="compositionally biased region" description="Low complexity" evidence="12">
    <location>
        <begin position="41"/>
        <end position="50"/>
    </location>
</feature>
<feature type="compositionally biased region" description="Polar residues" evidence="12">
    <location>
        <begin position="56"/>
        <end position="75"/>
    </location>
</feature>
<dbReference type="PROSITE" id="PS51194">
    <property type="entry name" value="HELICASE_CTER"/>
    <property type="match status" value="1"/>
</dbReference>
<keyword evidence="17" id="KW-1185">Reference proteome</keyword>
<dbReference type="CDD" id="cd16509">
    <property type="entry name" value="RING-HC_HLTF"/>
    <property type="match status" value="1"/>
</dbReference>
<dbReference type="GO" id="GO:0003676">
    <property type="term" value="F:nucleic acid binding"/>
    <property type="evidence" value="ECO:0007669"/>
    <property type="project" value="InterPro"/>
</dbReference>
<keyword evidence="10" id="KW-0539">Nucleus</keyword>
<evidence type="ECO:0000256" key="6">
    <source>
        <dbReference type="ARBA" id="ARBA00022801"/>
    </source>
</evidence>
<dbReference type="RefSeq" id="XP_064701809.1">
    <property type="nucleotide sequence ID" value="XM_064851904.1"/>
</dbReference>
<dbReference type="SMART" id="SM00487">
    <property type="entry name" value="DEXDc"/>
    <property type="match status" value="1"/>
</dbReference>
<feature type="compositionally biased region" description="Polar residues" evidence="12">
    <location>
        <begin position="81"/>
        <end position="100"/>
    </location>
</feature>
<dbReference type="Pfam" id="PF08797">
    <property type="entry name" value="HIRAN"/>
    <property type="match status" value="1"/>
</dbReference>
<keyword evidence="9" id="KW-0067">ATP-binding</keyword>
<dbReference type="CDD" id="cd18793">
    <property type="entry name" value="SF2_C_SNF"/>
    <property type="match status" value="1"/>
</dbReference>
<dbReference type="SUPFAM" id="SSF52540">
    <property type="entry name" value="P-loop containing nucleoside triphosphate hydrolases"/>
    <property type="match status" value="2"/>
</dbReference>
<dbReference type="Pfam" id="PF00271">
    <property type="entry name" value="Helicase_C"/>
    <property type="match status" value="1"/>
</dbReference>